<reference evidence="1" key="1">
    <citation type="submission" date="2022-04" db="EMBL/GenBank/DDBJ databases">
        <title>Roseibium sp. CAU 1639 isolated from mud.</title>
        <authorList>
            <person name="Kim W."/>
        </authorList>
    </citation>
    <scope>NUCLEOTIDE SEQUENCE</scope>
    <source>
        <strain evidence="1">CAU 1639</strain>
    </source>
</reference>
<evidence type="ECO:0000313" key="1">
    <source>
        <dbReference type="EMBL" id="MCK7615444.1"/>
    </source>
</evidence>
<proteinExistence type="predicted"/>
<evidence type="ECO:0000313" key="2">
    <source>
        <dbReference type="Proteomes" id="UP001431221"/>
    </source>
</evidence>
<dbReference type="Pfam" id="PF14345">
    <property type="entry name" value="GDYXXLXY"/>
    <property type="match status" value="1"/>
</dbReference>
<gene>
    <name evidence="1" type="ORF">M0H32_25020</name>
</gene>
<dbReference type="EMBL" id="JALNMJ010000025">
    <property type="protein sequence ID" value="MCK7615444.1"/>
    <property type="molecule type" value="Genomic_DNA"/>
</dbReference>
<dbReference type="RefSeq" id="WP_248158935.1">
    <property type="nucleotide sequence ID" value="NZ_JALNMJ010000025.1"/>
</dbReference>
<protein>
    <submittedName>
        <fullName evidence="1">GDYXXLXY domain-containing protein</fullName>
    </submittedName>
</protein>
<dbReference type="Proteomes" id="UP001431221">
    <property type="component" value="Unassembled WGS sequence"/>
</dbReference>
<dbReference type="InterPro" id="IPR025833">
    <property type="entry name" value="GDYXXLXY"/>
</dbReference>
<comment type="caution">
    <text evidence="1">The sequence shown here is derived from an EMBL/GenBank/DDBJ whole genome shotgun (WGS) entry which is preliminary data.</text>
</comment>
<name>A0ABT0H175_9HYPH</name>
<organism evidence="1 2">
    <name type="scientific">Roseibium sediminicola</name>
    <dbReference type="NCBI Taxonomy" id="2933272"/>
    <lineage>
        <taxon>Bacteria</taxon>
        <taxon>Pseudomonadati</taxon>
        <taxon>Pseudomonadota</taxon>
        <taxon>Alphaproteobacteria</taxon>
        <taxon>Hyphomicrobiales</taxon>
        <taxon>Stappiaceae</taxon>
        <taxon>Roseibium</taxon>
    </lineage>
</organism>
<keyword evidence="2" id="KW-1185">Reference proteome</keyword>
<accession>A0ABT0H175</accession>
<sequence length="190" mass="20615">MTVDVETSPENRIRLSPWLRWGLLALIQLGLIAIPLADRLSVQSSGNVVRLAVVPVDPRDLLRGDYVIINLAITRLPAGLQGADGFNAGDRIFVELAPQVDGAAEPVAVARDRSKLGTLAIAGTVRSATAEEIRVDYGIDAFFLPEGEGLEIERMDRDRLLLEVSVTEDGRSLPVNLLVDGKTFRSDAIF</sequence>